<feature type="region of interest" description="Disordered" evidence="2">
    <location>
        <begin position="936"/>
        <end position="1004"/>
    </location>
</feature>
<evidence type="ECO:0000313" key="6">
    <source>
        <dbReference type="Proteomes" id="UP001432039"/>
    </source>
</evidence>
<gene>
    <name evidence="5" type="ORF">OG517_13130</name>
</gene>
<feature type="region of interest" description="Disordered" evidence="2">
    <location>
        <begin position="527"/>
        <end position="591"/>
    </location>
</feature>
<dbReference type="Pfam" id="PF07591">
    <property type="entry name" value="PT-HINT"/>
    <property type="match status" value="1"/>
</dbReference>
<dbReference type="SMART" id="SM00306">
    <property type="entry name" value="HintN"/>
    <property type="match status" value="1"/>
</dbReference>
<dbReference type="Proteomes" id="UP001432039">
    <property type="component" value="Chromosome"/>
</dbReference>
<dbReference type="InterPro" id="IPR006141">
    <property type="entry name" value="Intein_N"/>
</dbReference>
<feature type="compositionally biased region" description="Low complexity" evidence="2">
    <location>
        <begin position="556"/>
        <end position="570"/>
    </location>
</feature>
<evidence type="ECO:0000256" key="1">
    <source>
        <dbReference type="SAM" id="Coils"/>
    </source>
</evidence>
<sequence>MRKNATTPRRRRFGNWTNFLTLTALATATAVTLTSSGVQPPDGLRSAAAAEPAPYDLDAAQRVREAQCLLGNVLRKGGAELKAVARTGLKGNETELLAAAARNYWDGTPLSAAYAKDHAASDAKFAEMDERKKAWQASLYMNDIPPGYTNTGFQWPPDNPSIFMATGYGGWIADQFWTSESEFYTDQHPPAGKDSVDAATKIAKARYYPESSDTYEDRKEWELHMAGSTPMYADDARIFLQNGGFPTSAPAPDSMEFRIDVEQLKSSFASCTTRNPLDPHKVLTAEVAVASQEWQAEITGQSAQRDTILGAEQAASKELQIAAQAMAEALGQSMIASRLTDWEAHFLKVPAGSGRPSASEFTKARTWIEQAQARATGRLYVASRAAQDAQAQATKVTTAQNAAYAIADNAGLPRGRGLLYGQQAAQVTKASAAAAQAAAKATETALNATRASAADSKTLNSLAMTQAHASKAEFRRKAAEEAAAQAKASAEGAAAQAVKAAENASKAKAAQVKAAAAEKEAKTAAADAKAKREKAEAERDYAKSQKELAESERAKAAAAEARAQTQRTEAGNQLSAAQTAGTTAENKMKDAVDAEKKAVTARNKAIDAEQQRDALEAKAYAKESKAAADEGTSAAEGSRTAATAARTAADNAGTAAKAARAEADTATEAATNARAAATRAQGAAKRAQAAADAAKRDVAVTEAAVQKAHAAAADAIDASDAAKWNAITAKSQAETAHQQAEKAKTDASVARSEAVAAGAESIRTAGFAFATAQAAVAAGASAMQVVKPANDAIELGSPYKETDSSAGLAVLTGQAAKTAAEQQAALAQAKADQAAKAAAEAKKLAEQADADAKAAADAALQAADWAAKATKSAQAAQKSANEAAVAAKAAKASEAKTVEYNRQATADAAAAQTAATTAGTHASAADAAATDAERDAASARKAATAAEADAKTADTVATKAETDATTAETAAKRAQEAAKEAQDAATRAENQKNHDTIASGGVTGRKGVFTRNTIEPVGEPVDQNKCVLEIGFDGCTVTFKLSYNLTVDFYLCTDPAAPENVTEANCPAGSVTWLYAENMGLQAYYKDVYFTRWELAKIFDKMFLKTLWHIVTDDFVSCAKGDTQACIQLNIDAIMSIKNKRLELMMDAMLAYRSVMRTGVGLADARALAKKAEMDPSTIAALEREADASIDALTRCATNSFPAATPVLMADGTYKPIDRVRENDLVMAGGPVTGAVRPQRVTDTFQHDAGRLLSVEVEGTGTVSTTPGHKFFVVGRGWTVASGMRTGDQLKAPDGSVRTVTSLRELPVPSPRRVHDITVDGLHSFFVRTAGAQPQDVLVHNCLNIRLHEGDRGAHTVRDHVDATADQAIAKAQKDLLDHPTTSRGESSVWTDFETAQRAVDEGFAKWHASDAHKRQLTKWMNDTRVDSESPTDLLSFTVRLDTPGSLGKIYKHDRSVRDAGNSVTIVLKRSKHKGYMVYSAYPVD</sequence>
<feature type="signal peptide" evidence="3">
    <location>
        <begin position="1"/>
        <end position="30"/>
    </location>
</feature>
<proteinExistence type="predicted"/>
<feature type="region of interest" description="Disordered" evidence="2">
    <location>
        <begin position="625"/>
        <end position="650"/>
    </location>
</feature>
<dbReference type="RefSeq" id="WP_328961606.1">
    <property type="nucleotide sequence ID" value="NZ_CP108090.1"/>
</dbReference>
<keyword evidence="6" id="KW-1185">Reference proteome</keyword>
<evidence type="ECO:0000259" key="4">
    <source>
        <dbReference type="SMART" id="SM00306"/>
    </source>
</evidence>
<feature type="chain" id="PRO_5047156890" evidence="3">
    <location>
        <begin position="31"/>
        <end position="1485"/>
    </location>
</feature>
<dbReference type="InterPro" id="IPR036844">
    <property type="entry name" value="Hint_dom_sf"/>
</dbReference>
<feature type="compositionally biased region" description="Basic and acidic residues" evidence="2">
    <location>
        <begin position="970"/>
        <end position="982"/>
    </location>
</feature>
<feature type="compositionally biased region" description="Basic and acidic residues" evidence="2">
    <location>
        <begin position="527"/>
        <end position="555"/>
    </location>
</feature>
<name>A0ABZ1TA99_STRVG</name>
<dbReference type="InterPro" id="IPR030934">
    <property type="entry name" value="Intein_C"/>
</dbReference>
<feature type="compositionally biased region" description="Low complexity" evidence="2">
    <location>
        <begin position="629"/>
        <end position="650"/>
    </location>
</feature>
<keyword evidence="3" id="KW-0732">Signal</keyword>
<dbReference type="Gene3D" id="2.170.16.10">
    <property type="entry name" value="Hedgehog/Intein (Hint) domain"/>
    <property type="match status" value="1"/>
</dbReference>
<dbReference type="EMBL" id="CP108090">
    <property type="protein sequence ID" value="WUQ12301.1"/>
    <property type="molecule type" value="Genomic_DNA"/>
</dbReference>
<keyword evidence="1" id="KW-0175">Coiled coil</keyword>
<accession>A0ABZ1TA99</accession>
<dbReference type="PROSITE" id="PS50818">
    <property type="entry name" value="INTEIN_C_TER"/>
    <property type="match status" value="1"/>
</dbReference>
<dbReference type="InterPro" id="IPR003587">
    <property type="entry name" value="Hint_dom_N"/>
</dbReference>
<evidence type="ECO:0000256" key="2">
    <source>
        <dbReference type="SAM" id="MobiDB-lite"/>
    </source>
</evidence>
<protein>
    <submittedName>
        <fullName evidence="5">Polymorphic toxin-type HINT domain-containing protein</fullName>
    </submittedName>
</protein>
<dbReference type="SUPFAM" id="SSF51294">
    <property type="entry name" value="Hedgehog/intein (Hint) domain"/>
    <property type="match status" value="1"/>
</dbReference>
<feature type="compositionally biased region" description="Polar residues" evidence="2">
    <location>
        <begin position="571"/>
        <end position="585"/>
    </location>
</feature>
<evidence type="ECO:0000256" key="3">
    <source>
        <dbReference type="SAM" id="SignalP"/>
    </source>
</evidence>
<evidence type="ECO:0000313" key="5">
    <source>
        <dbReference type="EMBL" id="WUQ12301.1"/>
    </source>
</evidence>
<reference evidence="5" key="1">
    <citation type="submission" date="2022-10" db="EMBL/GenBank/DDBJ databases">
        <title>The complete genomes of actinobacterial strains from the NBC collection.</title>
        <authorList>
            <person name="Joergensen T.S."/>
            <person name="Alvarez Arevalo M."/>
            <person name="Sterndorff E.B."/>
            <person name="Faurdal D."/>
            <person name="Vuksanovic O."/>
            <person name="Mourched A.-S."/>
            <person name="Charusanti P."/>
            <person name="Shaw S."/>
            <person name="Blin K."/>
            <person name="Weber T."/>
        </authorList>
    </citation>
    <scope>NUCLEOTIDE SEQUENCE</scope>
    <source>
        <strain evidence="5">NBC_00248</strain>
    </source>
</reference>
<feature type="compositionally biased region" description="Low complexity" evidence="2">
    <location>
        <begin position="939"/>
        <end position="969"/>
    </location>
</feature>
<feature type="coiled-coil region" evidence="1">
    <location>
        <begin position="656"/>
        <end position="704"/>
    </location>
</feature>
<dbReference type="CDD" id="cd00081">
    <property type="entry name" value="Hint"/>
    <property type="match status" value="1"/>
</dbReference>
<dbReference type="PROSITE" id="PS50817">
    <property type="entry name" value="INTEIN_N_TER"/>
    <property type="match status" value="1"/>
</dbReference>
<organism evidence="5 6">
    <name type="scientific">Streptomyces virginiae</name>
    <name type="common">Streptomyces cinnamonensis</name>
    <dbReference type="NCBI Taxonomy" id="1961"/>
    <lineage>
        <taxon>Bacteria</taxon>
        <taxon>Bacillati</taxon>
        <taxon>Actinomycetota</taxon>
        <taxon>Actinomycetes</taxon>
        <taxon>Kitasatosporales</taxon>
        <taxon>Streptomycetaceae</taxon>
        <taxon>Streptomyces</taxon>
    </lineage>
</organism>
<feature type="coiled-coil region" evidence="1">
    <location>
        <begin position="817"/>
        <end position="858"/>
    </location>
</feature>
<feature type="domain" description="Hint" evidence="4">
    <location>
        <begin position="1198"/>
        <end position="1294"/>
    </location>
</feature>